<feature type="compositionally biased region" description="Polar residues" evidence="1">
    <location>
        <begin position="209"/>
        <end position="223"/>
    </location>
</feature>
<proteinExistence type="predicted"/>
<protein>
    <submittedName>
        <fullName evidence="3">Uncharacterized protein</fullName>
    </submittedName>
</protein>
<keyword evidence="2" id="KW-1133">Transmembrane helix</keyword>
<evidence type="ECO:0000256" key="1">
    <source>
        <dbReference type="SAM" id="MobiDB-lite"/>
    </source>
</evidence>
<evidence type="ECO:0000256" key="2">
    <source>
        <dbReference type="SAM" id="Phobius"/>
    </source>
</evidence>
<keyword evidence="2" id="KW-0812">Transmembrane</keyword>
<organism evidence="3">
    <name type="scientific">Lotharella oceanica</name>
    <dbReference type="NCBI Taxonomy" id="641309"/>
    <lineage>
        <taxon>Eukaryota</taxon>
        <taxon>Sar</taxon>
        <taxon>Rhizaria</taxon>
        <taxon>Cercozoa</taxon>
        <taxon>Chlorarachniophyceae</taxon>
        <taxon>Lotharella</taxon>
    </lineage>
</organism>
<evidence type="ECO:0000313" key="3">
    <source>
        <dbReference type="EMBL" id="CAD9754958.1"/>
    </source>
</evidence>
<dbReference type="EMBL" id="HBHP01008768">
    <property type="protein sequence ID" value="CAD9754958.1"/>
    <property type="molecule type" value="Transcribed_RNA"/>
</dbReference>
<name>A0A7S2TLF4_9EUKA</name>
<feature type="transmembrane region" description="Helical" evidence="2">
    <location>
        <begin position="69"/>
        <end position="90"/>
    </location>
</feature>
<keyword evidence="2" id="KW-0472">Membrane</keyword>
<feature type="transmembrane region" description="Helical" evidence="2">
    <location>
        <begin position="28"/>
        <end position="49"/>
    </location>
</feature>
<accession>A0A7S2TLF4</accession>
<dbReference type="AlphaFoldDB" id="A0A7S2TLF4"/>
<feature type="compositionally biased region" description="Polar residues" evidence="1">
    <location>
        <begin position="243"/>
        <end position="256"/>
    </location>
</feature>
<gene>
    <name evidence="3" type="ORF">LSP00402_LOCUS5473</name>
</gene>
<sequence length="256" mass="28534">MLLKHHVTIGRSVLAHPDGMHRTLRRRLAWMVSVCMIIFSVGIVIRCTAVNVVQRRCADGRLICGSNDVTIGLVMLAFIELFVSIFSLTLYTQPLLNPLRNESAKEYRCIAARTLVTSTFMLMSSLTVCITLAVLGHKLVTDRKFIVLLVALDVFLNVCLLNATWTSRYYCKIAIETFGIREDSLSLDSRGLRQHSMNPMEASWKISKRQGSSVSHLDRQSASAIGKSSRPVMLSDIKIGDRSSGTKTTKTQPTED</sequence>
<feature type="transmembrane region" description="Helical" evidence="2">
    <location>
        <begin position="145"/>
        <end position="165"/>
    </location>
</feature>
<reference evidence="3" key="1">
    <citation type="submission" date="2021-01" db="EMBL/GenBank/DDBJ databases">
        <authorList>
            <person name="Corre E."/>
            <person name="Pelletier E."/>
            <person name="Niang G."/>
            <person name="Scheremetjew M."/>
            <person name="Finn R."/>
            <person name="Kale V."/>
            <person name="Holt S."/>
            <person name="Cochrane G."/>
            <person name="Meng A."/>
            <person name="Brown T."/>
            <person name="Cohen L."/>
        </authorList>
    </citation>
    <scope>NUCLEOTIDE SEQUENCE</scope>
    <source>
        <strain evidence="3">CCMP622</strain>
    </source>
</reference>
<feature type="transmembrane region" description="Helical" evidence="2">
    <location>
        <begin position="110"/>
        <end position="133"/>
    </location>
</feature>
<feature type="region of interest" description="Disordered" evidence="1">
    <location>
        <begin position="204"/>
        <end position="256"/>
    </location>
</feature>